<sequence>MNSEKSKTLSFSGLLHELIQSLEDKSYDRLTLDNYRRTLRKIEPYMDENGIDAYTPEVGRHYYEFYLAKNEPGVSRQKAIITAIRRLNDFYSGIEYKVQQQHQVELLPNNFEYVLDL</sequence>
<comment type="caution">
    <text evidence="3">The sequence shown here is derived from an EMBL/GenBank/DDBJ whole genome shotgun (WGS) entry which is preliminary data.</text>
</comment>
<dbReference type="AlphaFoldDB" id="A0A923I0H6"/>
<proteinExistence type="inferred from homology"/>
<dbReference type="GO" id="GO:0015074">
    <property type="term" value="P:DNA integration"/>
    <property type="evidence" value="ECO:0007669"/>
    <property type="project" value="InterPro"/>
</dbReference>
<evidence type="ECO:0000313" key="4">
    <source>
        <dbReference type="Proteomes" id="UP000616595"/>
    </source>
</evidence>
<reference evidence="3" key="2">
    <citation type="submission" date="2020-10" db="EMBL/GenBank/DDBJ databases">
        <title>Comparative genomics of the Acetobacterium genus.</title>
        <authorList>
            <person name="Marshall C."/>
            <person name="May H."/>
            <person name="Norman S."/>
        </authorList>
    </citation>
    <scope>NUCLEOTIDE SEQUENCE</scope>
    <source>
        <strain evidence="3">DER-2019</strain>
    </source>
</reference>
<reference evidence="3" key="1">
    <citation type="submission" date="2019-10" db="EMBL/GenBank/DDBJ databases">
        <authorList>
            <person name="Ross D.E."/>
            <person name="Gulliver D."/>
        </authorList>
    </citation>
    <scope>NUCLEOTIDE SEQUENCE</scope>
    <source>
        <strain evidence="3">DER-2019</strain>
    </source>
</reference>
<dbReference type="RefSeq" id="WP_170254051.1">
    <property type="nucleotide sequence ID" value="NZ_RXYA01000035.1"/>
</dbReference>
<name>A0A923I0H6_9FIRM</name>
<dbReference type="InterPro" id="IPR004107">
    <property type="entry name" value="Integrase_SAM-like_N"/>
</dbReference>
<dbReference type="Pfam" id="PF02899">
    <property type="entry name" value="Phage_int_SAM_1"/>
    <property type="match status" value="1"/>
</dbReference>
<evidence type="ECO:0000313" key="3">
    <source>
        <dbReference type="EMBL" id="MBC3890019.1"/>
    </source>
</evidence>
<dbReference type="EMBL" id="WJBD01000047">
    <property type="protein sequence ID" value="MBC3890019.1"/>
    <property type="molecule type" value="Genomic_DNA"/>
</dbReference>
<feature type="domain" description="Integrase SAM-like N-terminal" evidence="2">
    <location>
        <begin position="23"/>
        <end position="87"/>
    </location>
</feature>
<protein>
    <recommendedName>
        <fullName evidence="2">Integrase SAM-like N-terminal domain-containing protein</fullName>
    </recommendedName>
</protein>
<gene>
    <name evidence="3" type="ORF">GH810_17115</name>
</gene>
<accession>A0A923I0H6</accession>
<dbReference type="GO" id="GO:0003677">
    <property type="term" value="F:DNA binding"/>
    <property type="evidence" value="ECO:0007669"/>
    <property type="project" value="InterPro"/>
</dbReference>
<keyword evidence="4" id="KW-1185">Reference proteome</keyword>
<feature type="non-terminal residue" evidence="3">
    <location>
        <position position="117"/>
    </location>
</feature>
<evidence type="ECO:0000256" key="1">
    <source>
        <dbReference type="ARBA" id="ARBA00008857"/>
    </source>
</evidence>
<comment type="similarity">
    <text evidence="1">Belongs to the 'phage' integrase family.</text>
</comment>
<organism evidence="3 4">
    <name type="scientific">Acetobacterium paludosum</name>
    <dbReference type="NCBI Taxonomy" id="52693"/>
    <lineage>
        <taxon>Bacteria</taxon>
        <taxon>Bacillati</taxon>
        <taxon>Bacillota</taxon>
        <taxon>Clostridia</taxon>
        <taxon>Eubacteriales</taxon>
        <taxon>Eubacteriaceae</taxon>
        <taxon>Acetobacterium</taxon>
    </lineage>
</organism>
<dbReference type="Proteomes" id="UP000616595">
    <property type="component" value="Unassembled WGS sequence"/>
</dbReference>
<evidence type="ECO:0000259" key="2">
    <source>
        <dbReference type="Pfam" id="PF02899"/>
    </source>
</evidence>